<dbReference type="PANTHER" id="PTHR47811:SF1">
    <property type="entry name" value="TRNA PSEUDOURIDINE SYNTHASE D"/>
    <property type="match status" value="1"/>
</dbReference>
<evidence type="ECO:0000259" key="5">
    <source>
        <dbReference type="PROSITE" id="PS50984"/>
    </source>
</evidence>
<dbReference type="EMBL" id="LPUF01000001">
    <property type="protein sequence ID" value="OQK18270.1"/>
    <property type="molecule type" value="Genomic_DNA"/>
</dbReference>
<comment type="catalytic activity">
    <reaction evidence="4">
        <text>uridine(13) in tRNA = pseudouridine(13) in tRNA</text>
        <dbReference type="Rhea" id="RHEA:42540"/>
        <dbReference type="Rhea" id="RHEA-COMP:10105"/>
        <dbReference type="Rhea" id="RHEA-COMP:10106"/>
        <dbReference type="ChEBI" id="CHEBI:65314"/>
        <dbReference type="ChEBI" id="CHEBI:65315"/>
        <dbReference type="EC" id="5.4.99.27"/>
    </reaction>
</comment>
<comment type="similarity">
    <text evidence="1 4">Belongs to the pseudouridine synthase TruD family.</text>
</comment>
<evidence type="ECO:0000256" key="3">
    <source>
        <dbReference type="ARBA" id="ARBA00023235"/>
    </source>
</evidence>
<dbReference type="GO" id="GO:0003723">
    <property type="term" value="F:RNA binding"/>
    <property type="evidence" value="ECO:0007669"/>
    <property type="project" value="InterPro"/>
</dbReference>
<dbReference type="NCBIfam" id="NF002153">
    <property type="entry name" value="PRK00984.1-2"/>
    <property type="match status" value="1"/>
</dbReference>
<organism evidence="6 7">
    <name type="scientific">Methyloprofundus sedimenti</name>
    <dbReference type="NCBI Taxonomy" id="1420851"/>
    <lineage>
        <taxon>Bacteria</taxon>
        <taxon>Pseudomonadati</taxon>
        <taxon>Pseudomonadota</taxon>
        <taxon>Gammaproteobacteria</taxon>
        <taxon>Methylococcales</taxon>
        <taxon>Methylococcaceae</taxon>
        <taxon>Methyloprofundus</taxon>
    </lineage>
</organism>
<keyword evidence="2 4" id="KW-0819">tRNA processing</keyword>
<dbReference type="STRING" id="1420851.AU255_10705"/>
<dbReference type="Gene3D" id="3.30.2340.10">
    <property type="entry name" value="TruD, insertion domain"/>
    <property type="match status" value="1"/>
</dbReference>
<comment type="caution">
    <text evidence="6">The sequence shown here is derived from an EMBL/GenBank/DDBJ whole genome shotgun (WGS) entry which is preliminary data.</text>
</comment>
<evidence type="ECO:0000313" key="6">
    <source>
        <dbReference type="EMBL" id="OQK18270.1"/>
    </source>
</evidence>
<dbReference type="PROSITE" id="PS01268">
    <property type="entry name" value="UPF0024"/>
    <property type="match status" value="1"/>
</dbReference>
<dbReference type="InterPro" id="IPR020119">
    <property type="entry name" value="PsdUridine_synth_TruD_CS"/>
</dbReference>
<evidence type="ECO:0000256" key="2">
    <source>
        <dbReference type="ARBA" id="ARBA00022694"/>
    </source>
</evidence>
<dbReference type="InterPro" id="IPR001656">
    <property type="entry name" value="PsdUridine_synth_TruD"/>
</dbReference>
<dbReference type="GO" id="GO:0031119">
    <property type="term" value="P:tRNA pseudouridine synthesis"/>
    <property type="evidence" value="ECO:0007669"/>
    <property type="project" value="UniProtKB-UniRule"/>
</dbReference>
<sequence length="347" mass="39199">MPLLNTHTLLPDWAYAYGGAQSQGTIRTTPDDFIVNEIQSFELSGVGEHAFILIEKCSENTDYVARLLARFAGVRQRDVSYAGLKDRHARTRQWFSVWLPGKPDPDWEGLDSATIKVLQATRHSRKLKRGSLAGNQFIIRVRDWVGNKAVLEQQLQTIKMQGVPNYFGAQRFGREGANIEKAIALFSGEKVSRNLRSIYLSAARSYLFNHILSKRVTDRSWNQVLTGDVLMFDNSHSFFKADIVDESILKRVAQLDAHPTAVLWGKGENQTGAEVAILEQQIIDQFHDIAQGLCAFGVDQDRRALRSHIQNLHWQFINDSSLELSFSLNPGCYATALLREIVKLNNN</sequence>
<dbReference type="PANTHER" id="PTHR47811">
    <property type="entry name" value="TRNA PSEUDOURIDINE SYNTHASE D"/>
    <property type="match status" value="1"/>
</dbReference>
<dbReference type="Pfam" id="PF01142">
    <property type="entry name" value="TruD"/>
    <property type="match status" value="2"/>
</dbReference>
<feature type="domain" description="TRUD" evidence="5">
    <location>
        <begin position="162"/>
        <end position="307"/>
    </location>
</feature>
<dbReference type="InterPro" id="IPR042214">
    <property type="entry name" value="TruD_catalytic"/>
</dbReference>
<dbReference type="SUPFAM" id="SSF55120">
    <property type="entry name" value="Pseudouridine synthase"/>
    <property type="match status" value="1"/>
</dbReference>
<dbReference type="CDD" id="cd02575">
    <property type="entry name" value="PseudoU_synth_EcTruD"/>
    <property type="match status" value="1"/>
</dbReference>
<name>A0A1V8M9I2_9GAMM</name>
<protein>
    <recommendedName>
        <fullName evidence="4">tRNA pseudouridine synthase D</fullName>
        <ecNumber evidence="4">5.4.99.27</ecNumber>
    </recommendedName>
    <alternativeName>
        <fullName evidence="4">tRNA pseudouridine(13) synthase</fullName>
    </alternativeName>
    <alternativeName>
        <fullName evidence="4">tRNA pseudouridylate synthase D</fullName>
    </alternativeName>
    <alternativeName>
        <fullName evidence="4">tRNA-uridine isomerase D</fullName>
    </alternativeName>
</protein>
<gene>
    <name evidence="4" type="primary">truD</name>
    <name evidence="6" type="ORF">AU255_10705</name>
</gene>
<dbReference type="HAMAP" id="MF_01082">
    <property type="entry name" value="TruD"/>
    <property type="match status" value="1"/>
</dbReference>
<dbReference type="InterPro" id="IPR020103">
    <property type="entry name" value="PsdUridine_synth_cat_dom_sf"/>
</dbReference>
<dbReference type="InterPro" id="IPR011760">
    <property type="entry name" value="PsdUridine_synth_TruD_insert"/>
</dbReference>
<keyword evidence="7" id="KW-1185">Reference proteome</keyword>
<dbReference type="PROSITE" id="PS50984">
    <property type="entry name" value="TRUD"/>
    <property type="match status" value="1"/>
</dbReference>
<dbReference type="GO" id="GO:0005829">
    <property type="term" value="C:cytosol"/>
    <property type="evidence" value="ECO:0007669"/>
    <property type="project" value="TreeGrafter"/>
</dbReference>
<dbReference type="EC" id="5.4.99.27" evidence="4"/>
<keyword evidence="3 4" id="KW-0413">Isomerase</keyword>
<dbReference type="GO" id="GO:0160150">
    <property type="term" value="F:tRNA pseudouridine(13) synthase activity"/>
    <property type="evidence" value="ECO:0007669"/>
    <property type="project" value="UniProtKB-EC"/>
</dbReference>
<comment type="function">
    <text evidence="4">Responsible for synthesis of pseudouridine from uracil-13 in transfer RNAs.</text>
</comment>
<feature type="active site" description="Nucleophile" evidence="4">
    <location>
        <position position="86"/>
    </location>
</feature>
<reference evidence="6 7" key="1">
    <citation type="submission" date="2015-12" db="EMBL/GenBank/DDBJ databases">
        <authorList>
            <person name="Shamseldin A."/>
            <person name="Moawad H."/>
            <person name="Abd El-Rahim W.M."/>
            <person name="Sadowsky M.J."/>
        </authorList>
    </citation>
    <scope>NUCLEOTIDE SEQUENCE [LARGE SCALE GENOMIC DNA]</scope>
    <source>
        <strain evidence="6 7">WF1</strain>
    </source>
</reference>
<evidence type="ECO:0000313" key="7">
    <source>
        <dbReference type="Proteomes" id="UP000191980"/>
    </source>
</evidence>
<evidence type="ECO:0000256" key="1">
    <source>
        <dbReference type="ARBA" id="ARBA00007953"/>
    </source>
</evidence>
<dbReference type="InterPro" id="IPR043165">
    <property type="entry name" value="TruD_insert_sf"/>
</dbReference>
<dbReference type="Proteomes" id="UP000191980">
    <property type="component" value="Unassembled WGS sequence"/>
</dbReference>
<dbReference type="AlphaFoldDB" id="A0A1V8M9I2"/>
<dbReference type="InterPro" id="IPR050170">
    <property type="entry name" value="TruD_pseudoU_synthase"/>
</dbReference>
<dbReference type="Gene3D" id="3.30.2350.20">
    <property type="entry name" value="TruD, catalytic domain"/>
    <property type="match status" value="1"/>
</dbReference>
<evidence type="ECO:0000256" key="4">
    <source>
        <dbReference type="HAMAP-Rule" id="MF_01082"/>
    </source>
</evidence>
<accession>A0A1V8M9I2</accession>
<proteinExistence type="inferred from homology"/>